<evidence type="ECO:0000256" key="6">
    <source>
        <dbReference type="ARBA" id="ARBA00023154"/>
    </source>
</evidence>
<feature type="binding site" evidence="9">
    <location>
        <position position="192"/>
    </location>
    <ligand>
        <name>substrate</name>
    </ligand>
</feature>
<dbReference type="Gene3D" id="3.10.310.10">
    <property type="entry name" value="Diaminopimelate Epimerase, Chain A, domain 1"/>
    <property type="match status" value="2"/>
</dbReference>
<comment type="function">
    <text evidence="9">Catalyzes the stereoinversion of LL-2,6-diaminopimelate (L,L-DAP) to meso-diaminopimelate (meso-DAP), a precursor of L-lysine and an essential component of the bacterial peptidoglycan.</text>
</comment>
<feature type="binding site" evidence="9">
    <location>
        <begin position="76"/>
        <end position="77"/>
    </location>
    <ligand>
        <name>substrate</name>
    </ligand>
</feature>
<evidence type="ECO:0000256" key="4">
    <source>
        <dbReference type="ARBA" id="ARBA00022490"/>
    </source>
</evidence>
<protein>
    <recommendedName>
        <fullName evidence="3 9">Diaminopimelate epimerase</fullName>
        <shortName evidence="9">DAP epimerase</shortName>
        <ecNumber evidence="3 9">5.1.1.7</ecNumber>
    </recommendedName>
    <alternativeName>
        <fullName evidence="9">PLP-independent amino acid racemase</fullName>
    </alternativeName>
</protein>
<feature type="active site" description="Proton donor" evidence="9">
    <location>
        <position position="75"/>
    </location>
</feature>
<comment type="subcellular location">
    <subcellularLocation>
        <location evidence="9">Cytoplasm</location>
    </subcellularLocation>
</comment>
<dbReference type="GO" id="GO:0009089">
    <property type="term" value="P:lysine biosynthetic process via diaminopimelate"/>
    <property type="evidence" value="ECO:0007669"/>
    <property type="project" value="UniProtKB-UniRule"/>
</dbReference>
<dbReference type="FunFam" id="3.10.310.10:FF:000004">
    <property type="entry name" value="Diaminopimelate epimerase"/>
    <property type="match status" value="1"/>
</dbReference>
<dbReference type="InterPro" id="IPR018510">
    <property type="entry name" value="DAP_epimerase_AS"/>
</dbReference>
<feature type="binding site" evidence="9">
    <location>
        <position position="13"/>
    </location>
    <ligand>
        <name>substrate</name>
    </ligand>
</feature>
<feature type="binding site" evidence="9">
    <location>
        <begin position="210"/>
        <end position="211"/>
    </location>
    <ligand>
        <name>substrate</name>
    </ligand>
</feature>
<feature type="active site" description="Proton acceptor" evidence="9">
    <location>
        <position position="219"/>
    </location>
</feature>
<comment type="similarity">
    <text evidence="2 9">Belongs to the diaminopimelate epimerase family.</text>
</comment>
<dbReference type="Proteomes" id="UP000229757">
    <property type="component" value="Chromosome"/>
</dbReference>
<dbReference type="UniPathway" id="UPA00034">
    <property type="reaction ID" value="UER00025"/>
</dbReference>
<evidence type="ECO:0000256" key="2">
    <source>
        <dbReference type="ARBA" id="ARBA00010219"/>
    </source>
</evidence>
<evidence type="ECO:0000256" key="10">
    <source>
        <dbReference type="PROSITE-ProRule" id="PRU10125"/>
    </source>
</evidence>
<feature type="site" description="Important for dimerization" evidence="9">
    <location>
        <position position="269"/>
    </location>
</feature>
<dbReference type="Pfam" id="PF01678">
    <property type="entry name" value="DAP_epimerase"/>
    <property type="match status" value="2"/>
</dbReference>
<keyword evidence="5 9" id="KW-0028">Amino-acid biosynthesis</keyword>
<feature type="binding site" evidence="9">
    <location>
        <position position="46"/>
    </location>
    <ligand>
        <name>substrate</name>
    </ligand>
</feature>
<evidence type="ECO:0000256" key="7">
    <source>
        <dbReference type="ARBA" id="ARBA00023235"/>
    </source>
</evidence>
<keyword evidence="12" id="KW-1185">Reference proteome</keyword>
<dbReference type="PANTHER" id="PTHR31689:SF0">
    <property type="entry name" value="DIAMINOPIMELATE EPIMERASE"/>
    <property type="match status" value="1"/>
</dbReference>
<feature type="active site" evidence="10">
    <location>
        <position position="75"/>
    </location>
</feature>
<comment type="subunit">
    <text evidence="9">Homodimer.</text>
</comment>
<dbReference type="InterPro" id="IPR001653">
    <property type="entry name" value="DAP_epimerase_DapF"/>
</dbReference>
<dbReference type="SUPFAM" id="SSF54506">
    <property type="entry name" value="Diaminopimelate epimerase-like"/>
    <property type="match status" value="1"/>
</dbReference>
<accession>A0A2K8KK03</accession>
<dbReference type="FunFam" id="3.10.310.10:FF:000001">
    <property type="entry name" value="Diaminopimelate epimerase"/>
    <property type="match status" value="1"/>
</dbReference>
<name>A0A2K8KK03_9GAMM</name>
<feature type="binding site" evidence="9">
    <location>
        <position position="159"/>
    </location>
    <ligand>
        <name>substrate</name>
    </ligand>
</feature>
<organism evidence="11 12">
    <name type="scientific">Reinekea forsetii</name>
    <dbReference type="NCBI Taxonomy" id="1336806"/>
    <lineage>
        <taxon>Bacteria</taxon>
        <taxon>Pseudomonadati</taxon>
        <taxon>Pseudomonadota</taxon>
        <taxon>Gammaproteobacteria</taxon>
        <taxon>Oceanospirillales</taxon>
        <taxon>Saccharospirillaceae</taxon>
        <taxon>Reinekea</taxon>
    </lineage>
</organism>
<dbReference type="KEGG" id="rfo:REIFOR_00170"/>
<dbReference type="GO" id="GO:0008837">
    <property type="term" value="F:diaminopimelate epimerase activity"/>
    <property type="evidence" value="ECO:0007669"/>
    <property type="project" value="UniProtKB-UniRule"/>
</dbReference>
<evidence type="ECO:0000313" key="12">
    <source>
        <dbReference type="Proteomes" id="UP000229757"/>
    </source>
</evidence>
<dbReference type="AlphaFoldDB" id="A0A2K8KK03"/>
<sequence>MRLKFTKMHGLGNDFMVIDGVTQNVELSATEIEQWSDRHFGIGFDQLLLVEPPTRPDRDFRYRIFNADGSEVENCGNGARCFARFVTDQRLTEQTSIRVETAGGDLELHIQDDGQVTVDMGRPRLAPAKIPFNAPDRLDLYDLQVNQQTLQISAVNMGNPHCVIRVEDVLRADVEQLGPQIESHLAFPQRVNVGFLEVVNRSQVRLRVFERGVGETLACGTGACAAVVAGIINGWLDHEVSVTLPGGVLAIQWSGEGNVMMTGPASRVFEGVLS</sequence>
<dbReference type="HAMAP" id="MF_00197">
    <property type="entry name" value="DAP_epimerase"/>
    <property type="match status" value="1"/>
</dbReference>
<feature type="site" description="Could be important to modulate the pK values of the two catalytic cysteine residues" evidence="9">
    <location>
        <position position="161"/>
    </location>
</feature>
<dbReference type="OrthoDB" id="9805408at2"/>
<proteinExistence type="inferred from homology"/>
<keyword evidence="6 9" id="KW-0457">Lysine biosynthesis</keyword>
<evidence type="ECO:0000256" key="1">
    <source>
        <dbReference type="ARBA" id="ARBA00005196"/>
    </source>
</evidence>
<evidence type="ECO:0000256" key="8">
    <source>
        <dbReference type="ARBA" id="ARBA00051712"/>
    </source>
</evidence>
<comment type="pathway">
    <text evidence="1 9">Amino-acid biosynthesis; L-lysine biosynthesis via DAP pathway; DL-2,6-diaminopimelate from LL-2,6-diaminopimelate: step 1/1.</text>
</comment>
<dbReference type="PANTHER" id="PTHR31689">
    <property type="entry name" value="DIAMINOPIMELATE EPIMERASE, CHLOROPLASTIC"/>
    <property type="match status" value="1"/>
</dbReference>
<evidence type="ECO:0000256" key="9">
    <source>
        <dbReference type="HAMAP-Rule" id="MF_00197"/>
    </source>
</evidence>
<dbReference type="PROSITE" id="PS01326">
    <property type="entry name" value="DAP_EPIMERASE"/>
    <property type="match status" value="1"/>
</dbReference>
<feature type="site" description="Could be important to modulate the pK values of the two catalytic cysteine residues" evidence="9">
    <location>
        <position position="210"/>
    </location>
</feature>
<reference evidence="11 12" key="1">
    <citation type="journal article" date="2017" name="Environ. Microbiol.">
        <title>Genomic and physiological analyses of 'Reinekea forsetii' reveal a versatile opportunistic lifestyle during spring algae blooms.</title>
        <authorList>
            <person name="Avci B."/>
            <person name="Hahnke R.L."/>
            <person name="Chafee M."/>
            <person name="Fischer T."/>
            <person name="Gruber-Vodicka H."/>
            <person name="Tegetmeyer H.E."/>
            <person name="Harder J."/>
            <person name="Fuchs B.M."/>
            <person name="Amann R.I."/>
            <person name="Teeling H."/>
        </authorList>
    </citation>
    <scope>NUCLEOTIDE SEQUENCE [LARGE SCALE GENOMIC DNA]</scope>
    <source>
        <strain evidence="11 12">Hel1_31_D35</strain>
    </source>
</reference>
<dbReference type="EC" id="5.1.1.7" evidence="3 9"/>
<keyword evidence="7 9" id="KW-0413">Isomerase</keyword>
<evidence type="ECO:0000256" key="5">
    <source>
        <dbReference type="ARBA" id="ARBA00022605"/>
    </source>
</evidence>
<evidence type="ECO:0000313" key="11">
    <source>
        <dbReference type="EMBL" id="ATX75347.1"/>
    </source>
</evidence>
<dbReference type="RefSeq" id="WP_100255760.1">
    <property type="nucleotide sequence ID" value="NZ_CP011797.1"/>
</dbReference>
<dbReference type="GO" id="GO:0005829">
    <property type="term" value="C:cytosol"/>
    <property type="evidence" value="ECO:0007669"/>
    <property type="project" value="TreeGrafter"/>
</dbReference>
<feature type="binding site" evidence="9">
    <location>
        <position position="66"/>
    </location>
    <ligand>
        <name>substrate</name>
    </ligand>
</feature>
<dbReference type="NCBIfam" id="TIGR00652">
    <property type="entry name" value="DapF"/>
    <property type="match status" value="1"/>
</dbReference>
<dbReference type="EMBL" id="CP011797">
    <property type="protein sequence ID" value="ATX75347.1"/>
    <property type="molecule type" value="Genomic_DNA"/>
</dbReference>
<keyword evidence="4 9" id="KW-0963">Cytoplasm</keyword>
<gene>
    <name evidence="9 11" type="primary">dapF</name>
    <name evidence="11" type="ORF">REIFOR_00170</name>
</gene>
<comment type="catalytic activity">
    <reaction evidence="8 9">
        <text>(2S,6S)-2,6-diaminopimelate = meso-2,6-diaminopimelate</text>
        <dbReference type="Rhea" id="RHEA:15393"/>
        <dbReference type="ChEBI" id="CHEBI:57609"/>
        <dbReference type="ChEBI" id="CHEBI:57791"/>
        <dbReference type="EC" id="5.1.1.7"/>
    </reaction>
</comment>
<evidence type="ECO:0000256" key="3">
    <source>
        <dbReference type="ARBA" id="ARBA00013080"/>
    </source>
</evidence>
<feature type="binding site" evidence="9">
    <location>
        <begin position="220"/>
        <end position="221"/>
    </location>
    <ligand>
        <name>substrate</name>
    </ligand>
</feature>